<dbReference type="InterPro" id="IPR036291">
    <property type="entry name" value="NAD(P)-bd_dom_sf"/>
</dbReference>
<dbReference type="InterPro" id="IPR002347">
    <property type="entry name" value="SDR_fam"/>
</dbReference>
<dbReference type="PANTHER" id="PTHR43943:SF2">
    <property type="entry name" value="DEHYDROGENASE_REDUCTASE 4"/>
    <property type="match status" value="1"/>
</dbReference>
<proteinExistence type="inferred from homology"/>
<reference evidence="2 3" key="1">
    <citation type="journal article" date="2017" name="Nat. Ecol. Evol.">
        <title>Scallop genome provides insights into evolution of bilaterian karyotype and development.</title>
        <authorList>
            <person name="Wang S."/>
            <person name="Zhang J."/>
            <person name="Jiao W."/>
            <person name="Li J."/>
            <person name="Xun X."/>
            <person name="Sun Y."/>
            <person name="Guo X."/>
            <person name="Huan P."/>
            <person name="Dong B."/>
            <person name="Zhang L."/>
            <person name="Hu X."/>
            <person name="Sun X."/>
            <person name="Wang J."/>
            <person name="Zhao C."/>
            <person name="Wang Y."/>
            <person name="Wang D."/>
            <person name="Huang X."/>
            <person name="Wang R."/>
            <person name="Lv J."/>
            <person name="Li Y."/>
            <person name="Zhang Z."/>
            <person name="Liu B."/>
            <person name="Lu W."/>
            <person name="Hui Y."/>
            <person name="Liang J."/>
            <person name="Zhou Z."/>
            <person name="Hou R."/>
            <person name="Li X."/>
            <person name="Liu Y."/>
            <person name="Li H."/>
            <person name="Ning X."/>
            <person name="Lin Y."/>
            <person name="Zhao L."/>
            <person name="Xing Q."/>
            <person name="Dou J."/>
            <person name="Li Y."/>
            <person name="Mao J."/>
            <person name="Guo H."/>
            <person name="Dou H."/>
            <person name="Li T."/>
            <person name="Mu C."/>
            <person name="Jiang W."/>
            <person name="Fu Q."/>
            <person name="Fu X."/>
            <person name="Miao Y."/>
            <person name="Liu J."/>
            <person name="Yu Q."/>
            <person name="Li R."/>
            <person name="Liao H."/>
            <person name="Li X."/>
            <person name="Kong Y."/>
            <person name="Jiang Z."/>
            <person name="Chourrout D."/>
            <person name="Li R."/>
            <person name="Bao Z."/>
        </authorList>
    </citation>
    <scope>NUCLEOTIDE SEQUENCE [LARGE SCALE GENOMIC DNA]</scope>
    <source>
        <strain evidence="2 3">PY_sf001</strain>
    </source>
</reference>
<dbReference type="PRINTS" id="PR00080">
    <property type="entry name" value="SDRFAMILY"/>
</dbReference>
<dbReference type="OrthoDB" id="1669814at2759"/>
<accession>A0A210QHL5</accession>
<evidence type="ECO:0000313" key="3">
    <source>
        <dbReference type="Proteomes" id="UP000242188"/>
    </source>
</evidence>
<evidence type="ECO:0000256" key="1">
    <source>
        <dbReference type="ARBA" id="ARBA00006484"/>
    </source>
</evidence>
<dbReference type="PRINTS" id="PR00081">
    <property type="entry name" value="GDHRDH"/>
</dbReference>
<protein>
    <submittedName>
        <fullName evidence="2">Dehydrogenase/reductase SDR family member 4</fullName>
    </submittedName>
</protein>
<dbReference type="PANTHER" id="PTHR43943">
    <property type="entry name" value="DEHYDROGENASE/REDUCTASE (SDR FAMILY) MEMBER 4"/>
    <property type="match status" value="1"/>
</dbReference>
<sequence>MASTATQKLSGKVAIVTASTDGIGYAIAERLGQDGAKVMVSSRKQKNVDAAIEKLRAKNLDVYGTVCHVGKKEDRASLIQQTLDQYGGIDIVVSNAAVNPFFGQMLDCSEDQWDKIFDLNVKSTFMLIKETAPHLQNRGGGSIVVVSSIAAFNPISMLGPYSVSKTALLGLIKALVPQLAAMNIRINGLAPGIIDTSFSQALTSNKEIAKPILSMVPLNRFGQPPECAGIVSFLSSEDASYITGETVMVTGGIPARL</sequence>
<dbReference type="GO" id="GO:0004090">
    <property type="term" value="F:carbonyl reductase (NADPH) activity"/>
    <property type="evidence" value="ECO:0007669"/>
    <property type="project" value="TreeGrafter"/>
</dbReference>
<dbReference type="Pfam" id="PF13561">
    <property type="entry name" value="adh_short_C2"/>
    <property type="match status" value="1"/>
</dbReference>
<dbReference type="AlphaFoldDB" id="A0A210QHL5"/>
<dbReference type="FunFam" id="3.40.50.720:FF:000084">
    <property type="entry name" value="Short-chain dehydrogenase reductase"/>
    <property type="match status" value="1"/>
</dbReference>
<dbReference type="SUPFAM" id="SSF51735">
    <property type="entry name" value="NAD(P)-binding Rossmann-fold domains"/>
    <property type="match status" value="1"/>
</dbReference>
<dbReference type="Gene3D" id="3.40.50.720">
    <property type="entry name" value="NAD(P)-binding Rossmann-like Domain"/>
    <property type="match status" value="1"/>
</dbReference>
<comment type="similarity">
    <text evidence="1">Belongs to the short-chain dehydrogenases/reductases (SDR) family.</text>
</comment>
<keyword evidence="3" id="KW-1185">Reference proteome</keyword>
<dbReference type="Proteomes" id="UP000242188">
    <property type="component" value="Unassembled WGS sequence"/>
</dbReference>
<dbReference type="EMBL" id="NEDP02003643">
    <property type="protein sequence ID" value="OWF48176.1"/>
    <property type="molecule type" value="Genomic_DNA"/>
</dbReference>
<comment type="caution">
    <text evidence="2">The sequence shown here is derived from an EMBL/GenBank/DDBJ whole genome shotgun (WGS) entry which is preliminary data.</text>
</comment>
<organism evidence="2 3">
    <name type="scientific">Mizuhopecten yessoensis</name>
    <name type="common">Japanese scallop</name>
    <name type="synonym">Patinopecten yessoensis</name>
    <dbReference type="NCBI Taxonomy" id="6573"/>
    <lineage>
        <taxon>Eukaryota</taxon>
        <taxon>Metazoa</taxon>
        <taxon>Spiralia</taxon>
        <taxon>Lophotrochozoa</taxon>
        <taxon>Mollusca</taxon>
        <taxon>Bivalvia</taxon>
        <taxon>Autobranchia</taxon>
        <taxon>Pteriomorphia</taxon>
        <taxon>Pectinida</taxon>
        <taxon>Pectinoidea</taxon>
        <taxon>Pectinidae</taxon>
        <taxon>Mizuhopecten</taxon>
    </lineage>
</organism>
<name>A0A210QHL5_MIZYE</name>
<evidence type="ECO:0000313" key="2">
    <source>
        <dbReference type="EMBL" id="OWF48176.1"/>
    </source>
</evidence>
<dbReference type="STRING" id="6573.A0A210QHL5"/>
<gene>
    <name evidence="2" type="ORF">KP79_PYT14459</name>
</gene>
<dbReference type="NCBIfam" id="NF005559">
    <property type="entry name" value="PRK07231.1"/>
    <property type="match status" value="1"/>
</dbReference>